<proteinExistence type="predicted"/>
<keyword evidence="2" id="KW-1185">Reference proteome</keyword>
<protein>
    <submittedName>
        <fullName evidence="1">Uncharacterized protein</fullName>
    </submittedName>
</protein>
<name>A0ACC2WYC2_9TREE</name>
<accession>A0ACC2WYC2</accession>
<evidence type="ECO:0000313" key="2">
    <source>
        <dbReference type="Proteomes" id="UP001243375"/>
    </source>
</evidence>
<dbReference type="Proteomes" id="UP001243375">
    <property type="component" value="Unassembled WGS sequence"/>
</dbReference>
<comment type="caution">
    <text evidence="1">The sequence shown here is derived from an EMBL/GenBank/DDBJ whole genome shotgun (WGS) entry which is preliminary data.</text>
</comment>
<reference evidence="1" key="1">
    <citation type="submission" date="2023-04" db="EMBL/GenBank/DDBJ databases">
        <title>Draft Genome sequencing of Naganishia species isolated from polar environments using Oxford Nanopore Technology.</title>
        <authorList>
            <person name="Leo P."/>
            <person name="Venkateswaran K."/>
        </authorList>
    </citation>
    <scope>NUCLEOTIDE SEQUENCE</scope>
    <source>
        <strain evidence="1">MNA-CCFEE 5425</strain>
    </source>
</reference>
<organism evidence="1 2">
    <name type="scientific">Naganishia vaughanmartiniae</name>
    <dbReference type="NCBI Taxonomy" id="1424756"/>
    <lineage>
        <taxon>Eukaryota</taxon>
        <taxon>Fungi</taxon>
        <taxon>Dikarya</taxon>
        <taxon>Basidiomycota</taxon>
        <taxon>Agaricomycotina</taxon>
        <taxon>Tremellomycetes</taxon>
        <taxon>Filobasidiales</taxon>
        <taxon>Filobasidiaceae</taxon>
        <taxon>Naganishia</taxon>
    </lineage>
</organism>
<dbReference type="EMBL" id="JASBWU010000014">
    <property type="protein sequence ID" value="KAJ9116315.1"/>
    <property type="molecule type" value="Genomic_DNA"/>
</dbReference>
<evidence type="ECO:0000313" key="1">
    <source>
        <dbReference type="EMBL" id="KAJ9116315.1"/>
    </source>
</evidence>
<gene>
    <name evidence="1" type="ORF">QFC22_004755</name>
</gene>
<sequence length="242" mass="27558">MNEVLPSNKMWEEWERNESKARQGKGYYPSLDRRFLEFLVACEIDLLSIQHNLTLEQPAERVHRNTDKVRRVASQRIGNERLEAYCARVREAFKAYFDGSVWATWEDDAFSVNSLEEEYVEKPAEVEERGRIKTAKEIQGTSLHFCGGDYLELETHSHTLVSKQVEKMDTSVTCAMEVDQASPLAVNQTKIEKANIQTLNQVADQVKRLEVAGSAMEVDGPPQPLVETAENVPKTTQQVDVK</sequence>